<dbReference type="InterPro" id="IPR001107">
    <property type="entry name" value="Band_7"/>
</dbReference>
<dbReference type="PANTHER" id="PTHR10264:SF19">
    <property type="entry name" value="AT06885P-RELATED"/>
    <property type="match status" value="1"/>
</dbReference>
<dbReference type="InterPro" id="IPR036013">
    <property type="entry name" value="Band_7/SPFH_dom_sf"/>
</dbReference>
<feature type="region of interest" description="Disordered" evidence="2">
    <location>
        <begin position="1"/>
        <end position="25"/>
    </location>
</feature>
<dbReference type="Gene3D" id="3.30.479.30">
    <property type="entry name" value="Band 7 domain"/>
    <property type="match status" value="1"/>
</dbReference>
<dbReference type="AlphaFoldDB" id="A0AAV9HG63"/>
<dbReference type="PRINTS" id="PR00721">
    <property type="entry name" value="STOMATIN"/>
</dbReference>
<dbReference type="Gene3D" id="6.10.250.2090">
    <property type="match status" value="1"/>
</dbReference>
<feature type="compositionally biased region" description="Polar residues" evidence="2">
    <location>
        <begin position="1"/>
        <end position="10"/>
    </location>
</feature>
<name>A0AAV9HG63_9PEZI</name>
<dbReference type="SUPFAM" id="SSF117892">
    <property type="entry name" value="Band 7/SPFH domain"/>
    <property type="match status" value="1"/>
</dbReference>
<reference evidence="4" key="2">
    <citation type="submission" date="2023-06" db="EMBL/GenBank/DDBJ databases">
        <authorList>
            <consortium name="Lawrence Berkeley National Laboratory"/>
            <person name="Mondo S.J."/>
            <person name="Hensen N."/>
            <person name="Bonometti L."/>
            <person name="Westerberg I."/>
            <person name="Brannstrom I.O."/>
            <person name="Guillou S."/>
            <person name="Cros-Aarteil S."/>
            <person name="Calhoun S."/>
            <person name="Haridas S."/>
            <person name="Kuo A."/>
            <person name="Pangilinan J."/>
            <person name="Riley R."/>
            <person name="Labutti K."/>
            <person name="Andreopoulos B."/>
            <person name="Lipzen A."/>
            <person name="Chen C."/>
            <person name="Yanf M."/>
            <person name="Daum C."/>
            <person name="Ng V."/>
            <person name="Clum A."/>
            <person name="Steindorff A."/>
            <person name="Ohm R."/>
            <person name="Martin F."/>
            <person name="Silar P."/>
            <person name="Natvig D."/>
            <person name="Lalanne C."/>
            <person name="Gautier V."/>
            <person name="Ament-Velasquez S.L."/>
            <person name="Kruys A."/>
            <person name="Hutchinson M.I."/>
            <person name="Powell A.J."/>
            <person name="Barry K."/>
            <person name="Miller A.N."/>
            <person name="Grigoriev I.V."/>
            <person name="Debuchy R."/>
            <person name="Gladieux P."/>
            <person name="Thoren M.H."/>
            <person name="Johannesson H."/>
        </authorList>
    </citation>
    <scope>NUCLEOTIDE SEQUENCE</scope>
    <source>
        <strain evidence="4">PSN324</strain>
    </source>
</reference>
<evidence type="ECO:0000256" key="2">
    <source>
        <dbReference type="SAM" id="MobiDB-lite"/>
    </source>
</evidence>
<organism evidence="4 5">
    <name type="scientific">Cladorrhinum samala</name>
    <dbReference type="NCBI Taxonomy" id="585594"/>
    <lineage>
        <taxon>Eukaryota</taxon>
        <taxon>Fungi</taxon>
        <taxon>Dikarya</taxon>
        <taxon>Ascomycota</taxon>
        <taxon>Pezizomycotina</taxon>
        <taxon>Sordariomycetes</taxon>
        <taxon>Sordariomycetidae</taxon>
        <taxon>Sordariales</taxon>
        <taxon>Podosporaceae</taxon>
        <taxon>Cladorrhinum</taxon>
    </lineage>
</organism>
<proteinExistence type="inferred from homology"/>
<dbReference type="Proteomes" id="UP001321749">
    <property type="component" value="Unassembled WGS sequence"/>
</dbReference>
<evidence type="ECO:0000313" key="5">
    <source>
        <dbReference type="Proteomes" id="UP001321749"/>
    </source>
</evidence>
<dbReference type="GO" id="GO:0005886">
    <property type="term" value="C:plasma membrane"/>
    <property type="evidence" value="ECO:0007669"/>
    <property type="project" value="InterPro"/>
</dbReference>
<dbReference type="CDD" id="cd13437">
    <property type="entry name" value="SPFH_alloslipin"/>
    <property type="match status" value="1"/>
</dbReference>
<evidence type="ECO:0000256" key="1">
    <source>
        <dbReference type="ARBA" id="ARBA00008164"/>
    </source>
</evidence>
<evidence type="ECO:0000313" key="4">
    <source>
        <dbReference type="EMBL" id="KAK4458437.1"/>
    </source>
</evidence>
<reference evidence="4" key="1">
    <citation type="journal article" date="2023" name="Mol. Phylogenet. Evol.">
        <title>Genome-scale phylogeny and comparative genomics of the fungal order Sordariales.</title>
        <authorList>
            <person name="Hensen N."/>
            <person name="Bonometti L."/>
            <person name="Westerberg I."/>
            <person name="Brannstrom I.O."/>
            <person name="Guillou S."/>
            <person name="Cros-Aarteil S."/>
            <person name="Calhoun S."/>
            <person name="Haridas S."/>
            <person name="Kuo A."/>
            <person name="Mondo S."/>
            <person name="Pangilinan J."/>
            <person name="Riley R."/>
            <person name="LaButti K."/>
            <person name="Andreopoulos B."/>
            <person name="Lipzen A."/>
            <person name="Chen C."/>
            <person name="Yan M."/>
            <person name="Daum C."/>
            <person name="Ng V."/>
            <person name="Clum A."/>
            <person name="Steindorff A."/>
            <person name="Ohm R.A."/>
            <person name="Martin F."/>
            <person name="Silar P."/>
            <person name="Natvig D.O."/>
            <person name="Lalanne C."/>
            <person name="Gautier V."/>
            <person name="Ament-Velasquez S.L."/>
            <person name="Kruys A."/>
            <person name="Hutchinson M.I."/>
            <person name="Powell A.J."/>
            <person name="Barry K."/>
            <person name="Miller A.N."/>
            <person name="Grigoriev I.V."/>
            <person name="Debuchy R."/>
            <person name="Gladieux P."/>
            <person name="Hiltunen Thoren M."/>
            <person name="Johannesson H."/>
        </authorList>
    </citation>
    <scope>NUCLEOTIDE SEQUENCE</scope>
    <source>
        <strain evidence="4">PSN324</strain>
    </source>
</reference>
<keyword evidence="5" id="KW-1185">Reference proteome</keyword>
<comment type="similarity">
    <text evidence="1">Belongs to the band 7/mec-2 family.</text>
</comment>
<protein>
    <submittedName>
        <fullName evidence="4">Stomatin-like protein</fullName>
    </submittedName>
</protein>
<dbReference type="InterPro" id="IPR043202">
    <property type="entry name" value="Band-7_stomatin-like"/>
</dbReference>
<dbReference type="FunFam" id="3.30.479.30:FF:000004">
    <property type="entry name" value="Putative membrane protease family, stomatin"/>
    <property type="match status" value="1"/>
</dbReference>
<dbReference type="SMART" id="SM00244">
    <property type="entry name" value="PHB"/>
    <property type="match status" value="1"/>
</dbReference>
<evidence type="ECO:0000259" key="3">
    <source>
        <dbReference type="SMART" id="SM00244"/>
    </source>
</evidence>
<feature type="domain" description="Band 7" evidence="3">
    <location>
        <begin position="87"/>
        <end position="244"/>
    </location>
</feature>
<dbReference type="Pfam" id="PF01145">
    <property type="entry name" value="Band_7"/>
    <property type="match status" value="1"/>
</dbReference>
<dbReference type="PANTHER" id="PTHR10264">
    <property type="entry name" value="BAND 7 PROTEIN-RELATED"/>
    <property type="match status" value="1"/>
</dbReference>
<dbReference type="EMBL" id="MU865069">
    <property type="protein sequence ID" value="KAK4458437.1"/>
    <property type="molecule type" value="Genomic_DNA"/>
</dbReference>
<accession>A0AAV9HG63</accession>
<sequence>MSSDQASSINKGKGPDASAQNGNSAGFRSHANMVAVQPPKPEDLQRSYATVVDSDANPKGWYGSMINGIGAVIGTLGAVPCCICCPNPYKSVGQGNVGLITKFGKFYKAVDPGLVKVNPLSETLIQVDVKIQIVEVPKQVCMTKDNVTVQLTSVIYYHIVAPHKAAFGISNVRQALIERTQTTLRHVVGARVLQDVIERREEIASSIGEIIEDVAAGWGVQVESMLIKDIIFSTELQDSLSMAAQSKRIGESKIIAAKAEVESAKLMRQAADILSSAPAMQIRYLEAMQAMAKTANSKVIFLPAANQTMPNPAQFDSLIGGEGSKNYKTFDEGSGSNTDAGFQQAINARIVENI</sequence>
<comment type="caution">
    <text evidence="4">The sequence shown here is derived from an EMBL/GenBank/DDBJ whole genome shotgun (WGS) entry which is preliminary data.</text>
</comment>
<gene>
    <name evidence="4" type="ORF">QBC42DRAFT_210332</name>
</gene>
<dbReference type="InterPro" id="IPR001972">
    <property type="entry name" value="Stomatin_HflK_fam"/>
</dbReference>
<dbReference type="GO" id="GO:0098552">
    <property type="term" value="C:side of membrane"/>
    <property type="evidence" value="ECO:0007669"/>
    <property type="project" value="UniProtKB-ARBA"/>
</dbReference>